<accession>A0AB33FP72</accession>
<evidence type="ECO:0000256" key="3">
    <source>
        <dbReference type="ARBA" id="ARBA00022801"/>
    </source>
</evidence>
<evidence type="ECO:0000256" key="1">
    <source>
        <dbReference type="ARBA" id="ARBA00004496"/>
    </source>
</evidence>
<dbReference type="InterPro" id="IPR021764">
    <property type="entry name" value="Enterochelin_esterase_N"/>
</dbReference>
<dbReference type="GO" id="GO:0005506">
    <property type="term" value="F:iron ion binding"/>
    <property type="evidence" value="ECO:0007669"/>
    <property type="project" value="InterPro"/>
</dbReference>
<reference evidence="6 7" key="1">
    <citation type="submission" date="2018-05" db="EMBL/GenBank/DDBJ databases">
        <title>Klebsiella quasipneumonaiae provides a window into carbapenemase gene transfer, plasmid rearrangements and nosocomial acquisition from the hospital environment.</title>
        <authorList>
            <person name="Mathers A.J."/>
            <person name="Vegesana K."/>
            <person name="Stoesser N."/>
            <person name="Crook D."/>
            <person name="Vaughan A."/>
            <person name="Barry K."/>
            <person name="Parikh H."/>
            <person name="Sebra R."/>
            <person name="Kotay S."/>
            <person name="Walker A.S."/>
            <person name="Sheppard A.E."/>
        </authorList>
    </citation>
    <scope>NUCLEOTIDE SEQUENCE [LARGE SCALE GENOMIC DNA]</scope>
    <source>
        <strain evidence="6 7">CAV1761</strain>
    </source>
</reference>
<dbReference type="SUPFAM" id="SSF81296">
    <property type="entry name" value="E set domains"/>
    <property type="match status" value="1"/>
</dbReference>
<dbReference type="EMBL" id="CP029449">
    <property type="protein sequence ID" value="AWL68607.1"/>
    <property type="molecule type" value="Genomic_DNA"/>
</dbReference>
<dbReference type="Pfam" id="PF11806">
    <property type="entry name" value="Enterochelin_N"/>
    <property type="match status" value="1"/>
</dbReference>
<dbReference type="Gene3D" id="3.40.50.1820">
    <property type="entry name" value="alpha/beta hydrolase"/>
    <property type="match status" value="1"/>
</dbReference>
<keyword evidence="2" id="KW-0963">Cytoplasm</keyword>
<evidence type="ECO:0000256" key="4">
    <source>
        <dbReference type="ARBA" id="ARBA00024201"/>
    </source>
</evidence>
<feature type="domain" description="Enterochelin esterase N-terminal" evidence="5">
    <location>
        <begin position="58"/>
        <end position="188"/>
    </location>
</feature>
<proteinExistence type="inferred from homology"/>
<evidence type="ECO:0000313" key="6">
    <source>
        <dbReference type="EMBL" id="AWL68607.1"/>
    </source>
</evidence>
<dbReference type="InterPro" id="IPR014756">
    <property type="entry name" value="Ig_E-set"/>
</dbReference>
<comment type="similarity">
    <text evidence="4">Belongs to the Fes family.</text>
</comment>
<dbReference type="InterPro" id="IPR050583">
    <property type="entry name" value="Mycobacterial_A85_antigen"/>
</dbReference>
<comment type="subcellular location">
    <subcellularLocation>
        <location evidence="1">Cytoplasm</location>
    </subcellularLocation>
</comment>
<dbReference type="NCBIfam" id="NF007758">
    <property type="entry name" value="PRK10439.1"/>
    <property type="match status" value="1"/>
</dbReference>
<dbReference type="InterPro" id="IPR013783">
    <property type="entry name" value="Ig-like_fold"/>
</dbReference>
<gene>
    <name evidence="6" type="ORF">DKC05_13545</name>
</gene>
<dbReference type="SUPFAM" id="SSF53474">
    <property type="entry name" value="alpha/beta-Hydrolases"/>
    <property type="match status" value="1"/>
</dbReference>
<dbReference type="GO" id="GO:0008849">
    <property type="term" value="F:enterochelin esterase activity"/>
    <property type="evidence" value="ECO:0007669"/>
    <property type="project" value="InterPro"/>
</dbReference>
<dbReference type="GO" id="GO:0005737">
    <property type="term" value="C:cytoplasm"/>
    <property type="evidence" value="ECO:0007669"/>
    <property type="project" value="UniProtKB-SubCell"/>
</dbReference>
<dbReference type="Gene3D" id="2.60.40.10">
    <property type="entry name" value="Immunoglobulins"/>
    <property type="match status" value="1"/>
</dbReference>
<dbReference type="InterPro" id="IPR000801">
    <property type="entry name" value="Esterase-like"/>
</dbReference>
<name>A0AB33FP72_SERMA</name>
<sequence>MFPVPPTTKWVGVVNTELQSESSRLLASSNAGSPGWWLTVARRGTPWVEPAGNGRWRATFFWRDPQGCELTSAYRRVWININCLTDHHQPNPPQSLQRLAGTDVWYWQTELSGAWRGSYCFIPCFDERPPAFSGDDAHVNMHNLRHWWHQVFASATPDLLNPYRSWQSASGHSVSGLHMPDAPPQPVWRSFDEYEIASGRCTPPLPARLQRHTWQSERLGNSRDVWIYTTGDSKPAERPLAILLDGQFWAKQMPVWEPLMQLTREGALPEAVYVLIDIIDLPHRSRELTCKDDFWLAVQEEMMPQLADWAPHSGKPADTVVAGQSFGGLASLYAGLRWPQRFGAVIAQSGSYWWPRRDMLQLPSIPDDACWLMQQVERHGLGNHGALKVFMEAGSQEKLVHRVSGEMAARLSDAGHRVHYRVVEGGHDALCWRSGLTDGLQAVWASAFATAYPASATATARGTHDGKPESVR</sequence>
<dbReference type="Proteomes" id="UP000245399">
    <property type="component" value="Chromosome"/>
</dbReference>
<dbReference type="AlphaFoldDB" id="A0AB33FP72"/>
<dbReference type="InterPro" id="IPR029058">
    <property type="entry name" value="AB_hydrolase_fold"/>
</dbReference>
<evidence type="ECO:0000313" key="7">
    <source>
        <dbReference type="Proteomes" id="UP000245399"/>
    </source>
</evidence>
<dbReference type="GO" id="GO:0006826">
    <property type="term" value="P:iron ion transport"/>
    <property type="evidence" value="ECO:0007669"/>
    <property type="project" value="InterPro"/>
</dbReference>
<protein>
    <submittedName>
        <fullName evidence="6">Enterochelin esterase</fullName>
    </submittedName>
</protein>
<dbReference type="PANTHER" id="PTHR48098">
    <property type="entry name" value="ENTEROCHELIN ESTERASE-RELATED"/>
    <property type="match status" value="1"/>
</dbReference>
<dbReference type="Pfam" id="PF00756">
    <property type="entry name" value="Esterase"/>
    <property type="match status" value="1"/>
</dbReference>
<evidence type="ECO:0000259" key="5">
    <source>
        <dbReference type="Pfam" id="PF11806"/>
    </source>
</evidence>
<dbReference type="PANTHER" id="PTHR48098:SF3">
    <property type="entry name" value="IRON(III) ENTEROBACTIN ESTERASE"/>
    <property type="match status" value="1"/>
</dbReference>
<evidence type="ECO:0000256" key="2">
    <source>
        <dbReference type="ARBA" id="ARBA00022490"/>
    </source>
</evidence>
<organism evidence="6 7">
    <name type="scientific">Serratia marcescens</name>
    <dbReference type="NCBI Taxonomy" id="615"/>
    <lineage>
        <taxon>Bacteria</taxon>
        <taxon>Pseudomonadati</taxon>
        <taxon>Pseudomonadota</taxon>
        <taxon>Gammaproteobacteria</taxon>
        <taxon>Enterobacterales</taxon>
        <taxon>Yersiniaceae</taxon>
        <taxon>Serratia</taxon>
    </lineage>
</organism>
<keyword evidence="3" id="KW-0378">Hydrolase</keyword>